<name>A0ABD1PM03_9LAMI</name>
<proteinExistence type="predicted"/>
<comment type="caution">
    <text evidence="2">The sequence shown here is derived from an EMBL/GenBank/DDBJ whole genome shotgun (WGS) entry which is preliminary data.</text>
</comment>
<dbReference type="EMBL" id="JBFOLK010000013">
    <property type="protein sequence ID" value="KAL2464940.1"/>
    <property type="molecule type" value="Genomic_DNA"/>
</dbReference>
<reference evidence="3" key="1">
    <citation type="submission" date="2024-07" db="EMBL/GenBank/DDBJ databases">
        <title>Two chromosome-level genome assemblies of Korean endemic species Abeliophyllum distichum and Forsythia ovata (Oleaceae).</title>
        <authorList>
            <person name="Jang H."/>
        </authorList>
    </citation>
    <scope>NUCLEOTIDE SEQUENCE [LARGE SCALE GENOMIC DNA]</scope>
</reference>
<organism evidence="2 3">
    <name type="scientific">Abeliophyllum distichum</name>
    <dbReference type="NCBI Taxonomy" id="126358"/>
    <lineage>
        <taxon>Eukaryota</taxon>
        <taxon>Viridiplantae</taxon>
        <taxon>Streptophyta</taxon>
        <taxon>Embryophyta</taxon>
        <taxon>Tracheophyta</taxon>
        <taxon>Spermatophyta</taxon>
        <taxon>Magnoliopsida</taxon>
        <taxon>eudicotyledons</taxon>
        <taxon>Gunneridae</taxon>
        <taxon>Pentapetalae</taxon>
        <taxon>asterids</taxon>
        <taxon>lamiids</taxon>
        <taxon>Lamiales</taxon>
        <taxon>Oleaceae</taxon>
        <taxon>Forsythieae</taxon>
        <taxon>Abeliophyllum</taxon>
    </lineage>
</organism>
<keyword evidence="3" id="KW-1185">Reference proteome</keyword>
<evidence type="ECO:0000313" key="3">
    <source>
        <dbReference type="Proteomes" id="UP001604336"/>
    </source>
</evidence>
<feature type="compositionally biased region" description="Polar residues" evidence="1">
    <location>
        <begin position="76"/>
        <end position="91"/>
    </location>
</feature>
<evidence type="ECO:0000256" key="1">
    <source>
        <dbReference type="SAM" id="MobiDB-lite"/>
    </source>
</evidence>
<dbReference type="AlphaFoldDB" id="A0ABD1PM03"/>
<gene>
    <name evidence="2" type="ORF">Adt_40791</name>
</gene>
<feature type="region of interest" description="Disordered" evidence="1">
    <location>
        <begin position="1"/>
        <end position="114"/>
    </location>
</feature>
<sequence>MAPPKINFTKPKKNSTSAPTPKVVQTKINLKAKGSPPAKKVVIKEPSPNSRRSTTNEVVGKGKEEVVEPPPKVKPISNQAPSSSKATQLRSFSGVKMPSLDSRSRPAKRLRTGVSSGPPIVEIFQTRPEGLQPSTMVSSLPSFFYLGRTRHSFGLSTKDGNIFLQQRRLTRGPIFQKITPCEPLSLYKIRIACAKNS</sequence>
<accession>A0ABD1PM03</accession>
<protein>
    <submittedName>
        <fullName evidence="2">Uncharacterized protein</fullName>
    </submittedName>
</protein>
<feature type="compositionally biased region" description="Polar residues" evidence="1">
    <location>
        <begin position="47"/>
        <end position="56"/>
    </location>
</feature>
<evidence type="ECO:0000313" key="2">
    <source>
        <dbReference type="EMBL" id="KAL2464940.1"/>
    </source>
</evidence>
<dbReference type="Proteomes" id="UP001604336">
    <property type="component" value="Unassembled WGS sequence"/>
</dbReference>